<accession>A0ACB8ECK0</accession>
<name>A0ACB8ECK0_9SAUR</name>
<gene>
    <name evidence="1" type="ORF">K3G42_004255</name>
</gene>
<dbReference type="Proteomes" id="UP000827872">
    <property type="component" value="Linkage Group LG16"/>
</dbReference>
<sequence>MPSTLNFNLLVNTLLLPYYCLLGPFFMDVDYLCMVFWVLLCESSLDGQPSKADELEDKKQEVGEDRAPGSVGATKKVRIWKNEVEGSRDLPDHPSVEWDTSLLSALILKHIESNQIDLVVQKKEMGRACSRRGECHNFHPTND</sequence>
<proteinExistence type="predicted"/>
<dbReference type="EMBL" id="CM037629">
    <property type="protein sequence ID" value="KAH7990204.1"/>
    <property type="molecule type" value="Genomic_DNA"/>
</dbReference>
<keyword evidence="2" id="KW-1185">Reference proteome</keyword>
<organism evidence="1 2">
    <name type="scientific">Sphaerodactylus townsendi</name>
    <dbReference type="NCBI Taxonomy" id="933632"/>
    <lineage>
        <taxon>Eukaryota</taxon>
        <taxon>Metazoa</taxon>
        <taxon>Chordata</taxon>
        <taxon>Craniata</taxon>
        <taxon>Vertebrata</taxon>
        <taxon>Euteleostomi</taxon>
        <taxon>Lepidosauria</taxon>
        <taxon>Squamata</taxon>
        <taxon>Bifurcata</taxon>
        <taxon>Gekkota</taxon>
        <taxon>Sphaerodactylidae</taxon>
        <taxon>Sphaerodactylus</taxon>
    </lineage>
</organism>
<comment type="caution">
    <text evidence="1">The sequence shown here is derived from an EMBL/GenBank/DDBJ whole genome shotgun (WGS) entry which is preliminary data.</text>
</comment>
<protein>
    <submittedName>
        <fullName evidence="1">Uncharacterized protein</fullName>
    </submittedName>
</protein>
<reference evidence="1" key="1">
    <citation type="submission" date="2021-08" db="EMBL/GenBank/DDBJ databases">
        <title>The first chromosome-level gecko genome reveals the dynamic sex chromosomes of Neotropical dwarf geckos (Sphaerodactylidae: Sphaerodactylus).</title>
        <authorList>
            <person name="Pinto B.J."/>
            <person name="Keating S.E."/>
            <person name="Gamble T."/>
        </authorList>
    </citation>
    <scope>NUCLEOTIDE SEQUENCE</scope>
    <source>
        <strain evidence="1">TG3544</strain>
    </source>
</reference>
<evidence type="ECO:0000313" key="1">
    <source>
        <dbReference type="EMBL" id="KAH7990204.1"/>
    </source>
</evidence>
<evidence type="ECO:0000313" key="2">
    <source>
        <dbReference type="Proteomes" id="UP000827872"/>
    </source>
</evidence>